<reference evidence="2 3" key="1">
    <citation type="submission" date="2020-06" db="EMBL/GenBank/DDBJ databases">
        <title>Transcriptomic and genomic resources for Thalictrum thalictroides and T. hernandezii: Facilitating candidate gene discovery in an emerging model plant lineage.</title>
        <authorList>
            <person name="Arias T."/>
            <person name="Riano-Pachon D.M."/>
            <person name="Di Stilio V.S."/>
        </authorList>
    </citation>
    <scope>NUCLEOTIDE SEQUENCE [LARGE SCALE GENOMIC DNA]</scope>
    <source>
        <strain evidence="3">cv. WT478/WT964</strain>
        <tissue evidence="2">Leaves</tissue>
    </source>
</reference>
<feature type="compositionally biased region" description="Basic and acidic residues" evidence="1">
    <location>
        <begin position="38"/>
        <end position="48"/>
    </location>
</feature>
<dbReference type="Proteomes" id="UP000554482">
    <property type="component" value="Unassembled WGS sequence"/>
</dbReference>
<feature type="region of interest" description="Disordered" evidence="1">
    <location>
        <begin position="33"/>
        <end position="53"/>
    </location>
</feature>
<proteinExistence type="predicted"/>
<protein>
    <submittedName>
        <fullName evidence="2">Uncharacterized protein</fullName>
    </submittedName>
</protein>
<evidence type="ECO:0000313" key="3">
    <source>
        <dbReference type="Proteomes" id="UP000554482"/>
    </source>
</evidence>
<accession>A0A7J6WHD9</accession>
<sequence length="68" mass="7610">MEGFNGSKLVVCPWKFLDETCSKIPTISTTSSSVSKTVNDKKHDEGTKAKSFSQVVGMEDKREHFLEK</sequence>
<dbReference type="AlphaFoldDB" id="A0A7J6WHD9"/>
<gene>
    <name evidence="2" type="ORF">FRX31_014363</name>
</gene>
<feature type="non-terminal residue" evidence="2">
    <location>
        <position position="68"/>
    </location>
</feature>
<keyword evidence="3" id="KW-1185">Reference proteome</keyword>
<organism evidence="2 3">
    <name type="scientific">Thalictrum thalictroides</name>
    <name type="common">Rue-anemone</name>
    <name type="synonym">Anemone thalictroides</name>
    <dbReference type="NCBI Taxonomy" id="46969"/>
    <lineage>
        <taxon>Eukaryota</taxon>
        <taxon>Viridiplantae</taxon>
        <taxon>Streptophyta</taxon>
        <taxon>Embryophyta</taxon>
        <taxon>Tracheophyta</taxon>
        <taxon>Spermatophyta</taxon>
        <taxon>Magnoliopsida</taxon>
        <taxon>Ranunculales</taxon>
        <taxon>Ranunculaceae</taxon>
        <taxon>Thalictroideae</taxon>
        <taxon>Thalictrum</taxon>
    </lineage>
</organism>
<comment type="caution">
    <text evidence="2">The sequence shown here is derived from an EMBL/GenBank/DDBJ whole genome shotgun (WGS) entry which is preliminary data.</text>
</comment>
<dbReference type="EMBL" id="JABWDY010016507">
    <property type="protein sequence ID" value="KAF5196050.1"/>
    <property type="molecule type" value="Genomic_DNA"/>
</dbReference>
<evidence type="ECO:0000256" key="1">
    <source>
        <dbReference type="SAM" id="MobiDB-lite"/>
    </source>
</evidence>
<evidence type="ECO:0000313" key="2">
    <source>
        <dbReference type="EMBL" id="KAF5196050.1"/>
    </source>
</evidence>
<name>A0A7J6WHD9_THATH</name>